<feature type="compositionally biased region" description="Polar residues" evidence="1">
    <location>
        <begin position="66"/>
        <end position="76"/>
    </location>
</feature>
<dbReference type="RefSeq" id="WP_272172402.1">
    <property type="nucleotide sequence ID" value="NZ_JAQOSL010000053.1"/>
</dbReference>
<comment type="caution">
    <text evidence="2">The sequence shown here is derived from an EMBL/GenBank/DDBJ whole genome shotgun (WGS) entry which is preliminary data.</text>
</comment>
<protein>
    <recommendedName>
        <fullName evidence="4">FAD:protein FMN transferase</fullName>
    </recommendedName>
</protein>
<evidence type="ECO:0000313" key="3">
    <source>
        <dbReference type="Proteomes" id="UP001596112"/>
    </source>
</evidence>
<dbReference type="SUPFAM" id="SSF143631">
    <property type="entry name" value="ApbE-like"/>
    <property type="match status" value="1"/>
</dbReference>
<evidence type="ECO:0008006" key="4">
    <source>
        <dbReference type="Google" id="ProtNLM"/>
    </source>
</evidence>
<accession>A0ABW1B5J4</accession>
<gene>
    <name evidence="2" type="ORF">ACFQGO_11140</name>
</gene>
<evidence type="ECO:0000313" key="2">
    <source>
        <dbReference type="EMBL" id="MFC5808061.1"/>
    </source>
</evidence>
<dbReference type="Gene3D" id="3.10.520.10">
    <property type="entry name" value="ApbE-like domains"/>
    <property type="match status" value="1"/>
</dbReference>
<dbReference type="EMBL" id="JBHSNZ010000006">
    <property type="protein sequence ID" value="MFC5808061.1"/>
    <property type="molecule type" value="Genomic_DNA"/>
</dbReference>
<reference evidence="3" key="1">
    <citation type="journal article" date="2019" name="Int. J. Syst. Evol. Microbiol.">
        <title>The Global Catalogue of Microorganisms (GCM) 10K type strain sequencing project: providing services to taxonomists for standard genome sequencing and annotation.</title>
        <authorList>
            <consortium name="The Broad Institute Genomics Platform"/>
            <consortium name="The Broad Institute Genome Sequencing Center for Infectious Disease"/>
            <person name="Wu L."/>
            <person name="Ma J."/>
        </authorList>
    </citation>
    <scope>NUCLEOTIDE SEQUENCE [LARGE SCALE GENOMIC DNA]</scope>
    <source>
        <strain evidence="3">JCM 9918</strain>
    </source>
</reference>
<organism evidence="2 3">
    <name type="scientific">Streptomyces heilongjiangensis</name>
    <dbReference type="NCBI Taxonomy" id="945052"/>
    <lineage>
        <taxon>Bacteria</taxon>
        <taxon>Bacillati</taxon>
        <taxon>Actinomycetota</taxon>
        <taxon>Actinomycetes</taxon>
        <taxon>Kitasatosporales</taxon>
        <taxon>Streptomycetaceae</taxon>
        <taxon>Streptomyces</taxon>
    </lineage>
</organism>
<proteinExistence type="predicted"/>
<feature type="region of interest" description="Disordered" evidence="1">
    <location>
        <begin position="49"/>
        <end position="76"/>
    </location>
</feature>
<evidence type="ECO:0000256" key="1">
    <source>
        <dbReference type="SAM" id="MobiDB-lite"/>
    </source>
</evidence>
<sequence>MWRTVTVAAATCVDADAVTTAAIVLGERALDRLRATALPARLTGFDGTVTRVGGRPSDAPAPVPANSWSTATGGPR</sequence>
<dbReference type="Proteomes" id="UP001596112">
    <property type="component" value="Unassembled WGS sequence"/>
</dbReference>
<name>A0ABW1B5J4_9ACTN</name>
<keyword evidence="3" id="KW-1185">Reference proteome</keyword>
<dbReference type="InterPro" id="IPR003374">
    <property type="entry name" value="ApbE-like_sf"/>
</dbReference>